<dbReference type="AlphaFoldDB" id="A0A6A6PC40"/>
<feature type="region of interest" description="Disordered" evidence="7">
    <location>
        <begin position="66"/>
        <end position="127"/>
    </location>
</feature>
<dbReference type="EMBL" id="MU001672">
    <property type="protein sequence ID" value="KAF2460983.1"/>
    <property type="molecule type" value="Genomic_DNA"/>
</dbReference>
<gene>
    <name evidence="9" type="ORF">BDY21DRAFT_279575</name>
</gene>
<keyword evidence="3" id="KW-0805">Transcription regulation</keyword>
<protein>
    <recommendedName>
        <fullName evidence="8">BZIP domain-containing protein</fullName>
    </recommendedName>
</protein>
<dbReference type="GO" id="GO:0005634">
    <property type="term" value="C:nucleus"/>
    <property type="evidence" value="ECO:0007669"/>
    <property type="project" value="UniProtKB-SubCell"/>
</dbReference>
<keyword evidence="4" id="KW-0238">DNA-binding</keyword>
<dbReference type="Gene3D" id="3.30.160.60">
    <property type="entry name" value="Classic Zinc Finger"/>
    <property type="match status" value="1"/>
</dbReference>
<feature type="domain" description="BZIP" evidence="8">
    <location>
        <begin position="225"/>
        <end position="268"/>
    </location>
</feature>
<dbReference type="CDD" id="cd12193">
    <property type="entry name" value="bZIP_GCN4"/>
    <property type="match status" value="1"/>
</dbReference>
<reference evidence="9" key="1">
    <citation type="journal article" date="2020" name="Stud. Mycol.">
        <title>101 Dothideomycetes genomes: a test case for predicting lifestyles and emergence of pathogens.</title>
        <authorList>
            <person name="Haridas S."/>
            <person name="Albert R."/>
            <person name="Binder M."/>
            <person name="Bloem J."/>
            <person name="Labutti K."/>
            <person name="Salamov A."/>
            <person name="Andreopoulos B."/>
            <person name="Baker S."/>
            <person name="Barry K."/>
            <person name="Bills G."/>
            <person name="Bluhm B."/>
            <person name="Cannon C."/>
            <person name="Castanera R."/>
            <person name="Culley D."/>
            <person name="Daum C."/>
            <person name="Ezra D."/>
            <person name="Gonzalez J."/>
            <person name="Henrissat B."/>
            <person name="Kuo A."/>
            <person name="Liang C."/>
            <person name="Lipzen A."/>
            <person name="Lutzoni F."/>
            <person name="Magnuson J."/>
            <person name="Mondo S."/>
            <person name="Nolan M."/>
            <person name="Ohm R."/>
            <person name="Pangilinan J."/>
            <person name="Park H.-J."/>
            <person name="Ramirez L."/>
            <person name="Alfaro M."/>
            <person name="Sun H."/>
            <person name="Tritt A."/>
            <person name="Yoshinaga Y."/>
            <person name="Zwiers L.-H."/>
            <person name="Turgeon B."/>
            <person name="Goodwin S."/>
            <person name="Spatafora J."/>
            <person name="Crous P."/>
            <person name="Grigoriev I."/>
        </authorList>
    </citation>
    <scope>NUCLEOTIDE SEQUENCE</scope>
    <source>
        <strain evidence="9">ATCC 16933</strain>
    </source>
</reference>
<dbReference type="SMART" id="SM00338">
    <property type="entry name" value="BRLZ"/>
    <property type="match status" value="1"/>
</dbReference>
<feature type="compositionally biased region" description="Low complexity" evidence="7">
    <location>
        <begin position="67"/>
        <end position="79"/>
    </location>
</feature>
<evidence type="ECO:0000256" key="7">
    <source>
        <dbReference type="SAM" id="MobiDB-lite"/>
    </source>
</evidence>
<dbReference type="PANTHER" id="PTHR47416:SF8">
    <property type="entry name" value="BASIC-LEUCINE ZIPPER TRANSCRIPTION FACTOR E-RELATED"/>
    <property type="match status" value="1"/>
</dbReference>
<dbReference type="OrthoDB" id="5419235at2759"/>
<dbReference type="Proteomes" id="UP000799766">
    <property type="component" value="Unassembled WGS sequence"/>
</dbReference>
<evidence type="ECO:0000259" key="8">
    <source>
        <dbReference type="PROSITE" id="PS50217"/>
    </source>
</evidence>
<dbReference type="SUPFAM" id="SSF57959">
    <property type="entry name" value="Leucine zipper domain"/>
    <property type="match status" value="1"/>
</dbReference>
<dbReference type="InterPro" id="IPR046347">
    <property type="entry name" value="bZIP_sf"/>
</dbReference>
<feature type="compositionally biased region" description="Polar residues" evidence="7">
    <location>
        <begin position="159"/>
        <end position="171"/>
    </location>
</feature>
<dbReference type="PROSITE" id="PS00036">
    <property type="entry name" value="BZIP_BASIC"/>
    <property type="match status" value="1"/>
</dbReference>
<evidence type="ECO:0000256" key="2">
    <source>
        <dbReference type="ARBA" id="ARBA00007163"/>
    </source>
</evidence>
<dbReference type="PROSITE" id="PS50217">
    <property type="entry name" value="BZIP"/>
    <property type="match status" value="1"/>
</dbReference>
<proteinExistence type="inferred from homology"/>
<sequence>MAPEAGTPTPDTGFSPAARPLTQAGFLNIDDDLGAGAGAAAAFGAQDLTFDDATLFSSAASFNPINSSSVPSSTQTVSPKDIFNEGFGSAPPSTAFTHLTSPSIDDSPFGGDSYDCSPAFQTDGVPDATNTTSWYSLFPDAGNDNSDAAAVDLERSASGFSLGQASSSGQEGSPLVTDNSHRRTSSLANASPITDGRPHSASNGVKANRRRKGAGELPPIQYDKHDKVAAKRARNTLAARESRKRKLEHLTELQERISQLESENAQLRDSAGRWKALATSHGLSLP</sequence>
<keyword evidence="10" id="KW-1185">Reference proteome</keyword>
<feature type="compositionally biased region" description="Polar residues" evidence="7">
    <location>
        <begin position="91"/>
        <end position="104"/>
    </location>
</feature>
<evidence type="ECO:0000256" key="5">
    <source>
        <dbReference type="ARBA" id="ARBA00023163"/>
    </source>
</evidence>
<feature type="region of interest" description="Disordered" evidence="7">
    <location>
        <begin position="159"/>
        <end position="244"/>
    </location>
</feature>
<keyword evidence="6" id="KW-0539">Nucleus</keyword>
<name>A0A6A6PC40_9PEZI</name>
<keyword evidence="5" id="KW-0804">Transcription</keyword>
<dbReference type="GO" id="GO:0003700">
    <property type="term" value="F:DNA-binding transcription factor activity"/>
    <property type="evidence" value="ECO:0007669"/>
    <property type="project" value="InterPro"/>
</dbReference>
<dbReference type="PANTHER" id="PTHR47416">
    <property type="entry name" value="BASIC-LEUCINE ZIPPER TRANSCRIPTION FACTOR F-RELATED"/>
    <property type="match status" value="1"/>
</dbReference>
<accession>A0A6A6PC40</accession>
<evidence type="ECO:0000313" key="9">
    <source>
        <dbReference type="EMBL" id="KAF2460983.1"/>
    </source>
</evidence>
<comment type="subcellular location">
    <subcellularLocation>
        <location evidence="1">Nucleus</location>
    </subcellularLocation>
</comment>
<organism evidence="9 10">
    <name type="scientific">Lineolata rhizophorae</name>
    <dbReference type="NCBI Taxonomy" id="578093"/>
    <lineage>
        <taxon>Eukaryota</taxon>
        <taxon>Fungi</taxon>
        <taxon>Dikarya</taxon>
        <taxon>Ascomycota</taxon>
        <taxon>Pezizomycotina</taxon>
        <taxon>Dothideomycetes</taxon>
        <taxon>Dothideomycetes incertae sedis</taxon>
        <taxon>Lineolatales</taxon>
        <taxon>Lineolataceae</taxon>
        <taxon>Lineolata</taxon>
    </lineage>
</organism>
<evidence type="ECO:0000313" key="10">
    <source>
        <dbReference type="Proteomes" id="UP000799766"/>
    </source>
</evidence>
<comment type="similarity">
    <text evidence="2">Belongs to the bZIP family.</text>
</comment>
<dbReference type="InterPro" id="IPR004827">
    <property type="entry name" value="bZIP"/>
</dbReference>
<evidence type="ECO:0000256" key="1">
    <source>
        <dbReference type="ARBA" id="ARBA00004123"/>
    </source>
</evidence>
<evidence type="ECO:0000256" key="6">
    <source>
        <dbReference type="ARBA" id="ARBA00023242"/>
    </source>
</evidence>
<evidence type="ECO:0000256" key="3">
    <source>
        <dbReference type="ARBA" id="ARBA00023015"/>
    </source>
</evidence>
<dbReference type="Pfam" id="PF00170">
    <property type="entry name" value="bZIP_1"/>
    <property type="match status" value="1"/>
</dbReference>
<dbReference type="GO" id="GO:0003677">
    <property type="term" value="F:DNA binding"/>
    <property type="evidence" value="ECO:0007669"/>
    <property type="project" value="UniProtKB-KW"/>
</dbReference>
<evidence type="ECO:0000256" key="4">
    <source>
        <dbReference type="ARBA" id="ARBA00023125"/>
    </source>
</evidence>